<evidence type="ECO:0000256" key="4">
    <source>
        <dbReference type="ARBA" id="ARBA00060572"/>
    </source>
</evidence>
<keyword evidence="3" id="KW-0576">Peroxisome</keyword>
<organism evidence="9 10">
    <name type="scientific">Pisum sativum</name>
    <name type="common">Garden pea</name>
    <name type="synonym">Lathyrus oleraceus</name>
    <dbReference type="NCBI Taxonomy" id="3888"/>
    <lineage>
        <taxon>Eukaryota</taxon>
        <taxon>Viridiplantae</taxon>
        <taxon>Streptophyta</taxon>
        <taxon>Embryophyta</taxon>
        <taxon>Tracheophyta</taxon>
        <taxon>Spermatophyta</taxon>
        <taxon>Magnoliopsida</taxon>
        <taxon>eudicotyledons</taxon>
        <taxon>Gunneridae</taxon>
        <taxon>Pentapetalae</taxon>
        <taxon>rosids</taxon>
        <taxon>fabids</taxon>
        <taxon>Fabales</taxon>
        <taxon>Fabaceae</taxon>
        <taxon>Papilionoideae</taxon>
        <taxon>50 kb inversion clade</taxon>
        <taxon>NPAAA clade</taxon>
        <taxon>Hologalegina</taxon>
        <taxon>IRL clade</taxon>
        <taxon>Fabeae</taxon>
        <taxon>Lathyrus</taxon>
    </lineage>
</organism>
<evidence type="ECO:0000259" key="8">
    <source>
        <dbReference type="Pfam" id="PF03061"/>
    </source>
</evidence>
<dbReference type="GO" id="GO:0061522">
    <property type="term" value="F:1,4-dihydroxy-2-naphthoyl-CoA thioesterase activity"/>
    <property type="evidence" value="ECO:0007669"/>
    <property type="project" value="TreeGrafter"/>
</dbReference>
<name>A0A9D4YLZ7_PEA</name>
<evidence type="ECO:0000256" key="5">
    <source>
        <dbReference type="ARBA" id="ARBA00060586"/>
    </source>
</evidence>
<evidence type="ECO:0000256" key="7">
    <source>
        <dbReference type="ARBA" id="ARBA00066058"/>
    </source>
</evidence>
<dbReference type="InterPro" id="IPR006683">
    <property type="entry name" value="Thioestr_dom"/>
</dbReference>
<accession>A0A9D4YLZ7</accession>
<evidence type="ECO:0000313" key="10">
    <source>
        <dbReference type="Proteomes" id="UP001058974"/>
    </source>
</evidence>
<comment type="subcellular location">
    <subcellularLocation>
        <location evidence="1">Peroxisome</location>
    </subcellularLocation>
</comment>
<dbReference type="GO" id="GO:0005777">
    <property type="term" value="C:peroxisome"/>
    <property type="evidence" value="ECO:0007669"/>
    <property type="project" value="UniProtKB-SubCell"/>
</dbReference>
<dbReference type="PANTHER" id="PTHR43240">
    <property type="entry name" value="1,4-DIHYDROXY-2-NAPHTHOYL-COA THIOESTERASE 1"/>
    <property type="match status" value="1"/>
</dbReference>
<dbReference type="AlphaFoldDB" id="A0A9D4YLZ7"/>
<evidence type="ECO:0000256" key="3">
    <source>
        <dbReference type="ARBA" id="ARBA00023140"/>
    </source>
</evidence>
<keyword evidence="2" id="KW-0378">Hydrolase</keyword>
<feature type="domain" description="Thioesterase" evidence="8">
    <location>
        <begin position="50"/>
        <end position="122"/>
    </location>
</feature>
<protein>
    <recommendedName>
        <fullName evidence="8">Thioesterase domain-containing protein</fullName>
    </recommendedName>
</protein>
<comment type="pathway">
    <text evidence="5">Quinol/quinone metabolism; 1,4-dihydroxy-2-naphthoate biosynthesis; 1,4-dihydroxy-2-naphthoate from chorismate: step 7/7.</text>
</comment>
<evidence type="ECO:0000313" key="9">
    <source>
        <dbReference type="EMBL" id="KAI5440899.1"/>
    </source>
</evidence>
<dbReference type="Proteomes" id="UP001058974">
    <property type="component" value="Chromosome 1"/>
</dbReference>
<comment type="similarity">
    <text evidence="6">Belongs to the 4-hydroxybenzoyl-CoA thioesterase family. DHNA-CoA hydrolase subfamily.</text>
</comment>
<dbReference type="Pfam" id="PF03061">
    <property type="entry name" value="4HBT"/>
    <property type="match status" value="1"/>
</dbReference>
<dbReference type="CDD" id="cd03443">
    <property type="entry name" value="PaaI_thioesterase"/>
    <property type="match status" value="1"/>
</dbReference>
<evidence type="ECO:0000256" key="2">
    <source>
        <dbReference type="ARBA" id="ARBA00022801"/>
    </source>
</evidence>
<evidence type="ECO:0000256" key="6">
    <source>
        <dbReference type="ARBA" id="ARBA00061187"/>
    </source>
</evidence>
<comment type="pathway">
    <text evidence="4">Cofactor biosynthesis; phylloquinone biosynthesis.</text>
</comment>
<dbReference type="InterPro" id="IPR029069">
    <property type="entry name" value="HotDog_dom_sf"/>
</dbReference>
<keyword evidence="10" id="KW-1185">Reference proteome</keyword>
<dbReference type="Gene3D" id="3.10.129.10">
    <property type="entry name" value="Hotdog Thioesterase"/>
    <property type="match status" value="1"/>
</dbReference>
<dbReference type="PANTHER" id="PTHR43240:SF5">
    <property type="entry name" value="1,4-DIHYDROXY-2-NAPHTHOYL-COA THIOESTERASE 1"/>
    <property type="match status" value="1"/>
</dbReference>
<evidence type="ECO:0000256" key="1">
    <source>
        <dbReference type="ARBA" id="ARBA00004275"/>
    </source>
</evidence>
<dbReference type="Gramene" id="Psat1g017120.1">
    <property type="protein sequence ID" value="Psat1g017120.1.cds"/>
    <property type="gene ID" value="Psat1g017120"/>
</dbReference>
<dbReference type="NCBIfam" id="TIGR00369">
    <property type="entry name" value="unchar_dom_1"/>
    <property type="match status" value="1"/>
</dbReference>
<proteinExistence type="inferred from homology"/>
<gene>
    <name evidence="9" type="ORF">KIW84_010388</name>
</gene>
<dbReference type="SUPFAM" id="SSF54637">
    <property type="entry name" value="Thioesterase/thiol ester dehydrase-isomerase"/>
    <property type="match status" value="1"/>
</dbReference>
<sequence>MDNKTSSSAKPKTVDLDAPLHNLGFEFEEISAGKVSGNLHLTQKCCQPFKVLHGGVSALIAESLSSIGAHIACGYKRVAGIQLSINHLKSAVIGDFIHAEATPLTVGKSIQVWDVKIWKVDPSNSQNRLLIASSRVTLKSNMPVPDNAKHAGDLLKKHAKL</sequence>
<dbReference type="OrthoDB" id="46529at2759"/>
<dbReference type="GO" id="GO:0042372">
    <property type="term" value="P:phylloquinone biosynthetic process"/>
    <property type="evidence" value="ECO:0007669"/>
    <property type="project" value="UniProtKB-ARBA"/>
</dbReference>
<comment type="subunit">
    <text evidence="7">Homotetramers.</text>
</comment>
<dbReference type="Gramene" id="Psat01G0038800-T1">
    <property type="protein sequence ID" value="KAI5440899.1"/>
    <property type="gene ID" value="KIW84_010388"/>
</dbReference>
<dbReference type="EMBL" id="JAMSHJ010000001">
    <property type="protein sequence ID" value="KAI5440899.1"/>
    <property type="molecule type" value="Genomic_DNA"/>
</dbReference>
<comment type="caution">
    <text evidence="9">The sequence shown here is derived from an EMBL/GenBank/DDBJ whole genome shotgun (WGS) entry which is preliminary data.</text>
</comment>
<dbReference type="InterPro" id="IPR003736">
    <property type="entry name" value="PAAI_dom"/>
</dbReference>
<dbReference type="FunFam" id="3.10.129.10:FF:000048">
    <property type="entry name" value="14-dihydroxy-2-naphthoyl-CoA thioesterase 1"/>
    <property type="match status" value="1"/>
</dbReference>
<reference evidence="9 10" key="1">
    <citation type="journal article" date="2022" name="Nat. Genet.">
        <title>Improved pea reference genome and pan-genome highlight genomic features and evolutionary characteristics.</title>
        <authorList>
            <person name="Yang T."/>
            <person name="Liu R."/>
            <person name="Luo Y."/>
            <person name="Hu S."/>
            <person name="Wang D."/>
            <person name="Wang C."/>
            <person name="Pandey M.K."/>
            <person name="Ge S."/>
            <person name="Xu Q."/>
            <person name="Li N."/>
            <person name="Li G."/>
            <person name="Huang Y."/>
            <person name="Saxena R.K."/>
            <person name="Ji Y."/>
            <person name="Li M."/>
            <person name="Yan X."/>
            <person name="He Y."/>
            <person name="Liu Y."/>
            <person name="Wang X."/>
            <person name="Xiang C."/>
            <person name="Varshney R.K."/>
            <person name="Ding H."/>
            <person name="Gao S."/>
            <person name="Zong X."/>
        </authorList>
    </citation>
    <scope>NUCLEOTIDE SEQUENCE [LARGE SCALE GENOMIC DNA]</scope>
    <source>
        <strain evidence="9 10">cv. Zhongwan 6</strain>
    </source>
</reference>